<gene>
    <name evidence="2" type="ORF">B0H15DRAFT_1022959</name>
</gene>
<feature type="region of interest" description="Disordered" evidence="1">
    <location>
        <begin position="135"/>
        <end position="176"/>
    </location>
</feature>
<accession>A0AAD6U721</accession>
<comment type="caution">
    <text evidence="2">The sequence shown here is derived from an EMBL/GenBank/DDBJ whole genome shotgun (WGS) entry which is preliminary data.</text>
</comment>
<feature type="compositionally biased region" description="Basic and acidic residues" evidence="1">
    <location>
        <begin position="138"/>
        <end position="151"/>
    </location>
</feature>
<protein>
    <submittedName>
        <fullName evidence="2">Uncharacterized protein</fullName>
    </submittedName>
</protein>
<sequence length="214" mass="23599">VRLLTRVPRKPTTAVFPKSRAQPLSRRARPELRCCVPHFPVCASFGSLRTWALKLEALEGQQERAPGLSPCARTGRRPASSRSTRTSRRPGALSDSRRSTYSRATRSPSWRAIASARGRAERALLKHSLPRVLSSRPCSRDARVGRARRDATAGVRRPPRREGAGGGGALRVPRRRDSLSRGACLGRRALVWRWRESGHSRAAARATCRAARSG</sequence>
<dbReference type="AlphaFoldDB" id="A0AAD6U721"/>
<evidence type="ECO:0000256" key="1">
    <source>
        <dbReference type="SAM" id="MobiDB-lite"/>
    </source>
</evidence>
<organism evidence="2 3">
    <name type="scientific">Mycena belliarum</name>
    <dbReference type="NCBI Taxonomy" id="1033014"/>
    <lineage>
        <taxon>Eukaryota</taxon>
        <taxon>Fungi</taxon>
        <taxon>Dikarya</taxon>
        <taxon>Basidiomycota</taxon>
        <taxon>Agaricomycotina</taxon>
        <taxon>Agaricomycetes</taxon>
        <taxon>Agaricomycetidae</taxon>
        <taxon>Agaricales</taxon>
        <taxon>Marasmiineae</taxon>
        <taxon>Mycenaceae</taxon>
        <taxon>Mycena</taxon>
    </lineage>
</organism>
<name>A0AAD6U721_9AGAR</name>
<proteinExistence type="predicted"/>
<feature type="region of interest" description="Disordered" evidence="1">
    <location>
        <begin position="62"/>
        <end position="112"/>
    </location>
</feature>
<feature type="compositionally biased region" description="Low complexity" evidence="1">
    <location>
        <begin position="77"/>
        <end position="109"/>
    </location>
</feature>
<evidence type="ECO:0000313" key="3">
    <source>
        <dbReference type="Proteomes" id="UP001222325"/>
    </source>
</evidence>
<dbReference type="Proteomes" id="UP001222325">
    <property type="component" value="Unassembled WGS sequence"/>
</dbReference>
<reference evidence="2" key="1">
    <citation type="submission" date="2023-03" db="EMBL/GenBank/DDBJ databases">
        <title>Massive genome expansion in bonnet fungi (Mycena s.s.) driven by repeated elements and novel gene families across ecological guilds.</title>
        <authorList>
            <consortium name="Lawrence Berkeley National Laboratory"/>
            <person name="Harder C.B."/>
            <person name="Miyauchi S."/>
            <person name="Viragh M."/>
            <person name="Kuo A."/>
            <person name="Thoen E."/>
            <person name="Andreopoulos B."/>
            <person name="Lu D."/>
            <person name="Skrede I."/>
            <person name="Drula E."/>
            <person name="Henrissat B."/>
            <person name="Morin E."/>
            <person name="Kohler A."/>
            <person name="Barry K."/>
            <person name="LaButti K."/>
            <person name="Morin E."/>
            <person name="Salamov A."/>
            <person name="Lipzen A."/>
            <person name="Mereny Z."/>
            <person name="Hegedus B."/>
            <person name="Baldrian P."/>
            <person name="Stursova M."/>
            <person name="Weitz H."/>
            <person name="Taylor A."/>
            <person name="Grigoriev I.V."/>
            <person name="Nagy L.G."/>
            <person name="Martin F."/>
            <person name="Kauserud H."/>
        </authorList>
    </citation>
    <scope>NUCLEOTIDE SEQUENCE</scope>
    <source>
        <strain evidence="2">CBHHK173m</strain>
    </source>
</reference>
<feature type="non-terminal residue" evidence="2">
    <location>
        <position position="214"/>
    </location>
</feature>
<keyword evidence="3" id="KW-1185">Reference proteome</keyword>
<evidence type="ECO:0000313" key="2">
    <source>
        <dbReference type="EMBL" id="KAJ7086844.1"/>
    </source>
</evidence>
<dbReference type="EMBL" id="JARJCN010000030">
    <property type="protein sequence ID" value="KAJ7086844.1"/>
    <property type="molecule type" value="Genomic_DNA"/>
</dbReference>